<reference evidence="2 3" key="1">
    <citation type="journal article" date="2019" name="Nat. Plants">
        <title>Stout camphor tree genome fills gaps in understanding of flowering plant genome evolution.</title>
        <authorList>
            <person name="Chaw S.M."/>
            <person name="Liu Y.C."/>
            <person name="Wu Y.W."/>
            <person name="Wang H.Y."/>
            <person name="Lin C.I."/>
            <person name="Wu C.S."/>
            <person name="Ke H.M."/>
            <person name="Chang L.Y."/>
            <person name="Hsu C.Y."/>
            <person name="Yang H.T."/>
            <person name="Sudianto E."/>
            <person name="Hsu M.H."/>
            <person name="Wu K.P."/>
            <person name="Wang L.N."/>
            <person name="Leebens-Mack J.H."/>
            <person name="Tsai I.J."/>
        </authorList>
    </citation>
    <scope>NUCLEOTIDE SEQUENCE [LARGE SCALE GENOMIC DNA]</scope>
    <source>
        <strain evidence="3">cv. Chaw 1501</strain>
        <tissue evidence="2">Young leaves</tissue>
    </source>
</reference>
<organism evidence="2 3">
    <name type="scientific">Cinnamomum micranthum f. kanehirae</name>
    <dbReference type="NCBI Taxonomy" id="337451"/>
    <lineage>
        <taxon>Eukaryota</taxon>
        <taxon>Viridiplantae</taxon>
        <taxon>Streptophyta</taxon>
        <taxon>Embryophyta</taxon>
        <taxon>Tracheophyta</taxon>
        <taxon>Spermatophyta</taxon>
        <taxon>Magnoliopsida</taxon>
        <taxon>Magnoliidae</taxon>
        <taxon>Laurales</taxon>
        <taxon>Lauraceae</taxon>
        <taxon>Cinnamomum</taxon>
    </lineage>
</organism>
<accession>A0A443NQB6</accession>
<dbReference type="PANTHER" id="PTHR24299">
    <property type="entry name" value="CYTOCHROME P450 FAMILY 1"/>
    <property type="match status" value="1"/>
</dbReference>
<gene>
    <name evidence="2" type="ORF">CKAN_00936100</name>
</gene>
<dbReference type="InterPro" id="IPR001128">
    <property type="entry name" value="Cyt_P450"/>
</dbReference>
<dbReference type="GO" id="GO:0005506">
    <property type="term" value="F:iron ion binding"/>
    <property type="evidence" value="ECO:0007669"/>
    <property type="project" value="InterPro"/>
</dbReference>
<dbReference type="Gene3D" id="1.10.630.10">
    <property type="entry name" value="Cytochrome P450"/>
    <property type="match status" value="1"/>
</dbReference>
<dbReference type="GO" id="GO:0016705">
    <property type="term" value="F:oxidoreductase activity, acting on paired donors, with incorporation or reduction of molecular oxygen"/>
    <property type="evidence" value="ECO:0007669"/>
    <property type="project" value="InterPro"/>
</dbReference>
<dbReference type="EMBL" id="QPKB01000003">
    <property type="protein sequence ID" value="RWR80708.1"/>
    <property type="molecule type" value="Genomic_DNA"/>
</dbReference>
<dbReference type="PANTHER" id="PTHR24299:SF59">
    <property type="entry name" value="CYTOCHROME P450 SUPERFAMILY PROTEIN"/>
    <property type="match status" value="1"/>
</dbReference>
<dbReference type="OrthoDB" id="2789670at2759"/>
<feature type="chain" id="PRO_5019337279" evidence="1">
    <location>
        <begin position="23"/>
        <end position="210"/>
    </location>
</feature>
<sequence>MDYYTLLVWGVLLVGILPSSSTLAELAKTYGPLMTLRLGRVTTIVASSSTMAKEILQKHDHVLAGGTVVHSVCTLNYNGSSIVFSQPNQHWRRLRSKCNTQLFTTQSLDSYQYLRRLKVQELLDHMQEKRQTGQPVEIGEAAFVASLNLISNTVFSGDLGSLNSRSAQEFSRLVWGIMEEIGRTNVVDYFPFLSPFGRQGRRCRTYDSLF</sequence>
<keyword evidence="3" id="KW-1185">Reference proteome</keyword>
<keyword evidence="1" id="KW-0732">Signal</keyword>
<feature type="signal peptide" evidence="1">
    <location>
        <begin position="1"/>
        <end position="22"/>
    </location>
</feature>
<dbReference type="GO" id="GO:0004497">
    <property type="term" value="F:monooxygenase activity"/>
    <property type="evidence" value="ECO:0007669"/>
    <property type="project" value="InterPro"/>
</dbReference>
<dbReference type="AlphaFoldDB" id="A0A443NQB6"/>
<dbReference type="Pfam" id="PF00067">
    <property type="entry name" value="p450"/>
    <property type="match status" value="1"/>
</dbReference>
<dbReference type="GO" id="GO:0020037">
    <property type="term" value="F:heme binding"/>
    <property type="evidence" value="ECO:0007669"/>
    <property type="project" value="InterPro"/>
</dbReference>
<dbReference type="SUPFAM" id="SSF48264">
    <property type="entry name" value="Cytochrome P450"/>
    <property type="match status" value="1"/>
</dbReference>
<proteinExistence type="predicted"/>
<protein>
    <submittedName>
        <fullName evidence="2">Geraniol 8-hydroxylase-like protein</fullName>
    </submittedName>
</protein>
<evidence type="ECO:0000313" key="2">
    <source>
        <dbReference type="EMBL" id="RWR80708.1"/>
    </source>
</evidence>
<dbReference type="InterPro" id="IPR036396">
    <property type="entry name" value="Cyt_P450_sf"/>
</dbReference>
<comment type="caution">
    <text evidence="2">The sequence shown here is derived from an EMBL/GenBank/DDBJ whole genome shotgun (WGS) entry which is preliminary data.</text>
</comment>
<evidence type="ECO:0000313" key="3">
    <source>
        <dbReference type="Proteomes" id="UP000283530"/>
    </source>
</evidence>
<dbReference type="STRING" id="337451.A0A443NQB6"/>
<evidence type="ECO:0000256" key="1">
    <source>
        <dbReference type="SAM" id="SignalP"/>
    </source>
</evidence>
<name>A0A443NQB6_9MAGN</name>
<dbReference type="Proteomes" id="UP000283530">
    <property type="component" value="Unassembled WGS sequence"/>
</dbReference>